<protein>
    <recommendedName>
        <fullName evidence="3">DUF8039 domain-containing protein</fullName>
    </recommendedName>
</protein>
<name>A0A9D4X9F1_PEA</name>
<feature type="signal peptide" evidence="2">
    <location>
        <begin position="1"/>
        <end position="19"/>
    </location>
</feature>
<dbReference type="EMBL" id="JAMSHJ010000004">
    <property type="protein sequence ID" value="KAI5416861.1"/>
    <property type="molecule type" value="Genomic_DNA"/>
</dbReference>
<evidence type="ECO:0000313" key="4">
    <source>
        <dbReference type="EMBL" id="KAI5416861.1"/>
    </source>
</evidence>
<dbReference type="PANTHER" id="PTHR33018">
    <property type="entry name" value="OS10G0338966 PROTEIN-RELATED"/>
    <property type="match status" value="1"/>
</dbReference>
<sequence>MFHCLLYHLISLYIVQANAKAKFDETVEAHIKPGIDSKRTELIKRCFNIEEERRGRVGYGRLEQSMLQKEESSETSLPAHVLWKEARVGKSGVPQEEVLHVYQKCEELSQSISPNDTKGILSRALDVPEYSGRVRGKGFGVTPTSLSVKKGKAPSNRELHARLEAMQAELDALRREREASASTVYRDASDKNSINCTFQPNIPEGISHCQLYLSSPYYRMVGKGKVHNVSGVLLHTRELPAGCLKVSVDIAVEPNAALPYPSDDSDATTVHEAVGSFVAWPTNLICVGYEYRIILPLCGPEPEGSSTDSCEDYTRFFTTCAVSLHFNMF</sequence>
<dbReference type="Proteomes" id="UP001058974">
    <property type="component" value="Chromosome 4"/>
</dbReference>
<accession>A0A9D4X9F1</accession>
<feature type="coiled-coil region" evidence="1">
    <location>
        <begin position="156"/>
        <end position="183"/>
    </location>
</feature>
<dbReference type="Pfam" id="PF26133">
    <property type="entry name" value="DUF8039"/>
    <property type="match status" value="1"/>
</dbReference>
<feature type="domain" description="DUF8039" evidence="3">
    <location>
        <begin position="201"/>
        <end position="286"/>
    </location>
</feature>
<keyword evidence="2" id="KW-0732">Signal</keyword>
<feature type="chain" id="PRO_5038757032" description="DUF8039 domain-containing protein" evidence="2">
    <location>
        <begin position="20"/>
        <end position="329"/>
    </location>
</feature>
<gene>
    <name evidence="4" type="ORF">KIW84_041745</name>
</gene>
<reference evidence="4 5" key="1">
    <citation type="journal article" date="2022" name="Nat. Genet.">
        <title>Improved pea reference genome and pan-genome highlight genomic features and evolutionary characteristics.</title>
        <authorList>
            <person name="Yang T."/>
            <person name="Liu R."/>
            <person name="Luo Y."/>
            <person name="Hu S."/>
            <person name="Wang D."/>
            <person name="Wang C."/>
            <person name="Pandey M.K."/>
            <person name="Ge S."/>
            <person name="Xu Q."/>
            <person name="Li N."/>
            <person name="Li G."/>
            <person name="Huang Y."/>
            <person name="Saxena R.K."/>
            <person name="Ji Y."/>
            <person name="Li M."/>
            <person name="Yan X."/>
            <person name="He Y."/>
            <person name="Liu Y."/>
            <person name="Wang X."/>
            <person name="Xiang C."/>
            <person name="Varshney R.K."/>
            <person name="Ding H."/>
            <person name="Gao S."/>
            <person name="Zong X."/>
        </authorList>
    </citation>
    <scope>NUCLEOTIDE SEQUENCE [LARGE SCALE GENOMIC DNA]</scope>
    <source>
        <strain evidence="4 5">cv. Zhongwan 6</strain>
    </source>
</reference>
<evidence type="ECO:0000259" key="3">
    <source>
        <dbReference type="Pfam" id="PF26133"/>
    </source>
</evidence>
<dbReference type="InterPro" id="IPR058352">
    <property type="entry name" value="DUF8039"/>
</dbReference>
<evidence type="ECO:0000256" key="2">
    <source>
        <dbReference type="SAM" id="SignalP"/>
    </source>
</evidence>
<evidence type="ECO:0000313" key="5">
    <source>
        <dbReference type="Proteomes" id="UP001058974"/>
    </source>
</evidence>
<proteinExistence type="predicted"/>
<organism evidence="4 5">
    <name type="scientific">Pisum sativum</name>
    <name type="common">Garden pea</name>
    <name type="synonym">Lathyrus oleraceus</name>
    <dbReference type="NCBI Taxonomy" id="3888"/>
    <lineage>
        <taxon>Eukaryota</taxon>
        <taxon>Viridiplantae</taxon>
        <taxon>Streptophyta</taxon>
        <taxon>Embryophyta</taxon>
        <taxon>Tracheophyta</taxon>
        <taxon>Spermatophyta</taxon>
        <taxon>Magnoliopsida</taxon>
        <taxon>eudicotyledons</taxon>
        <taxon>Gunneridae</taxon>
        <taxon>Pentapetalae</taxon>
        <taxon>rosids</taxon>
        <taxon>fabids</taxon>
        <taxon>Fabales</taxon>
        <taxon>Fabaceae</taxon>
        <taxon>Papilionoideae</taxon>
        <taxon>50 kb inversion clade</taxon>
        <taxon>NPAAA clade</taxon>
        <taxon>Hologalegina</taxon>
        <taxon>IRL clade</taxon>
        <taxon>Fabeae</taxon>
        <taxon>Lathyrus</taxon>
    </lineage>
</organism>
<dbReference type="PANTHER" id="PTHR33018:SF31">
    <property type="entry name" value="TRANSPOSASE, PTTA_EN_SPM, PLANT"/>
    <property type="match status" value="1"/>
</dbReference>
<comment type="caution">
    <text evidence="4">The sequence shown here is derived from an EMBL/GenBank/DDBJ whole genome shotgun (WGS) entry which is preliminary data.</text>
</comment>
<dbReference type="Gene3D" id="3.30.190.20">
    <property type="match status" value="1"/>
</dbReference>
<dbReference type="AlphaFoldDB" id="A0A9D4X9F1"/>
<evidence type="ECO:0000256" key="1">
    <source>
        <dbReference type="SAM" id="Coils"/>
    </source>
</evidence>
<keyword evidence="5" id="KW-1185">Reference proteome</keyword>
<dbReference type="Gramene" id="Psat04G0174500-T2">
    <property type="protein sequence ID" value="KAI5416861.1"/>
    <property type="gene ID" value="KIW84_041745"/>
</dbReference>
<keyword evidence="1" id="KW-0175">Coiled coil</keyword>